<comment type="caution">
    <text evidence="1">The sequence shown here is derived from an EMBL/GenBank/DDBJ whole genome shotgun (WGS) entry which is preliminary data.</text>
</comment>
<evidence type="ECO:0000313" key="2">
    <source>
        <dbReference type="Proteomes" id="UP001165960"/>
    </source>
</evidence>
<dbReference type="EMBL" id="QTSX02001449">
    <property type="protein sequence ID" value="KAJ9081972.1"/>
    <property type="molecule type" value="Genomic_DNA"/>
</dbReference>
<sequence>MQKLALISLLKLVASKIPTVNITDCSLLFKYQGVTYSGCTDADSERMPWCLLKKPIGGKVWGFCNIKTIGTYYADDQGARRDCELTTPVKGTASVFGCYTLESSKPLACLSGGKELPCIMENNVPQRTSNDKSTQASKPSKGTQEAKAPTEVNALALQLIVFLSILGGLILAIGVIMYLLYNSRYETKRHLLLKSQDSQKLPPSDENTSTVLANSRYATSIPLNTEHVVTTTYIPTLSDELLVHPGDKVTIFKEYDDGWVQGANLTRNNTKGVFPKYCILPQEYSTDSGLTSKRSSSSPSSLLV</sequence>
<organism evidence="1 2">
    <name type="scientific">Entomophthora muscae</name>
    <dbReference type="NCBI Taxonomy" id="34485"/>
    <lineage>
        <taxon>Eukaryota</taxon>
        <taxon>Fungi</taxon>
        <taxon>Fungi incertae sedis</taxon>
        <taxon>Zoopagomycota</taxon>
        <taxon>Entomophthoromycotina</taxon>
        <taxon>Entomophthoromycetes</taxon>
        <taxon>Entomophthorales</taxon>
        <taxon>Entomophthoraceae</taxon>
        <taxon>Entomophthora</taxon>
    </lineage>
</organism>
<evidence type="ECO:0000313" key="1">
    <source>
        <dbReference type="EMBL" id="KAJ9081972.1"/>
    </source>
</evidence>
<reference evidence="1" key="1">
    <citation type="submission" date="2022-04" db="EMBL/GenBank/DDBJ databases">
        <title>Genome of the entomopathogenic fungus Entomophthora muscae.</title>
        <authorList>
            <person name="Elya C."/>
            <person name="Lovett B.R."/>
            <person name="Lee E."/>
            <person name="Macias A.M."/>
            <person name="Hajek A.E."/>
            <person name="De Bivort B.L."/>
            <person name="Kasson M.T."/>
            <person name="De Fine Licht H.H."/>
            <person name="Stajich J.E."/>
        </authorList>
    </citation>
    <scope>NUCLEOTIDE SEQUENCE</scope>
    <source>
        <strain evidence="1">Berkeley</strain>
    </source>
</reference>
<dbReference type="Proteomes" id="UP001165960">
    <property type="component" value="Unassembled WGS sequence"/>
</dbReference>
<accession>A0ACC2U5F0</accession>
<name>A0ACC2U5F0_9FUNG</name>
<gene>
    <name evidence="1" type="ORF">DSO57_1009193</name>
</gene>
<protein>
    <submittedName>
        <fullName evidence="1">Uncharacterized protein</fullName>
    </submittedName>
</protein>
<proteinExistence type="predicted"/>
<keyword evidence="2" id="KW-1185">Reference proteome</keyword>